<accession>A0AAD9J022</accession>
<dbReference type="Proteomes" id="UP001208570">
    <property type="component" value="Unassembled WGS sequence"/>
</dbReference>
<comment type="caution">
    <text evidence="1">The sequence shown here is derived from an EMBL/GenBank/DDBJ whole genome shotgun (WGS) entry which is preliminary data.</text>
</comment>
<proteinExistence type="predicted"/>
<sequence length="149" mass="17191">MDPPDACNILDLTFKAISIFQKEQEVSETEKTTFTNNAGYYQEIEVVIIMLDCLSITEGLKDDVLHLVLVNEKQMPKNLSDLFGENRVLQLSQVQTGVNKALARLEDEHLQLRDDMADDYQKSQQTLSREMLTKYKETLEHYYGEESPQ</sequence>
<organism evidence="1 2">
    <name type="scientific">Paralvinella palmiformis</name>
    <dbReference type="NCBI Taxonomy" id="53620"/>
    <lineage>
        <taxon>Eukaryota</taxon>
        <taxon>Metazoa</taxon>
        <taxon>Spiralia</taxon>
        <taxon>Lophotrochozoa</taxon>
        <taxon>Annelida</taxon>
        <taxon>Polychaeta</taxon>
        <taxon>Sedentaria</taxon>
        <taxon>Canalipalpata</taxon>
        <taxon>Terebellida</taxon>
        <taxon>Terebelliformia</taxon>
        <taxon>Alvinellidae</taxon>
        <taxon>Paralvinella</taxon>
    </lineage>
</organism>
<protein>
    <submittedName>
        <fullName evidence="1">Uncharacterized protein</fullName>
    </submittedName>
</protein>
<keyword evidence="2" id="KW-1185">Reference proteome</keyword>
<gene>
    <name evidence="1" type="ORF">LSH36_806g02005</name>
</gene>
<evidence type="ECO:0000313" key="1">
    <source>
        <dbReference type="EMBL" id="KAK2143869.1"/>
    </source>
</evidence>
<name>A0AAD9J022_9ANNE</name>
<dbReference type="AlphaFoldDB" id="A0AAD9J022"/>
<dbReference type="EMBL" id="JAODUP010000806">
    <property type="protein sequence ID" value="KAK2143869.1"/>
    <property type="molecule type" value="Genomic_DNA"/>
</dbReference>
<evidence type="ECO:0000313" key="2">
    <source>
        <dbReference type="Proteomes" id="UP001208570"/>
    </source>
</evidence>
<reference evidence="1" key="1">
    <citation type="journal article" date="2023" name="Mol. Biol. Evol.">
        <title>Third-Generation Sequencing Reveals the Adaptive Role of the Epigenome in Three Deep-Sea Polychaetes.</title>
        <authorList>
            <person name="Perez M."/>
            <person name="Aroh O."/>
            <person name="Sun Y."/>
            <person name="Lan Y."/>
            <person name="Juniper S.K."/>
            <person name="Young C.R."/>
            <person name="Angers B."/>
            <person name="Qian P.Y."/>
        </authorList>
    </citation>
    <scope>NUCLEOTIDE SEQUENCE</scope>
    <source>
        <strain evidence="1">P08H-3</strain>
    </source>
</reference>